<organism evidence="3 4">
    <name type="scientific">Marchantia polymorpha subsp. ruderalis</name>
    <dbReference type="NCBI Taxonomy" id="1480154"/>
    <lineage>
        <taxon>Eukaryota</taxon>
        <taxon>Viridiplantae</taxon>
        <taxon>Streptophyta</taxon>
        <taxon>Embryophyta</taxon>
        <taxon>Marchantiophyta</taxon>
        <taxon>Marchantiopsida</taxon>
        <taxon>Marchantiidae</taxon>
        <taxon>Marchantiales</taxon>
        <taxon>Marchantiaceae</taxon>
        <taxon>Marchantia</taxon>
    </lineage>
</organism>
<sequence>MRAGERVIEGRREVEGEGVGNCGMGGGRAAHGDLVMASREEDRPFIAHSNTQELLIDPGINCGEFLFDVGAENLCIVCRVMGKLSGAFILLADIILLNRIGSMLAGSRTGTASWVSHLSASKAQYCLGSLRIPAMFIRVKRKKTTYFLHCDPSETVLEIKQKLQALSDNPVDCQRLILLSSQLVLEDSRTLADQKVENDAIVALCLKTSDPRVHRISTGLRPPPDPKLYEIPEPRTPKKPLEGEAEEVKLGEDGQPLPPPPPEPVLLERAMSTVLRTPYKPPPPTPEEIAKKEASDKEAAKLEAAKKGVKDDPKKQGLQKDAKGRTDAKSEKEDSKKGGGKKDGGKKGEYNKNEKKEAASKGAGKKGAADKKKGKKKKGAKDEKNDKPEVEEILPPPDTGVWEDICIDRLTDYATLIDSD</sequence>
<dbReference type="Proteomes" id="UP000077202">
    <property type="component" value="Unassembled WGS sequence"/>
</dbReference>
<dbReference type="Gene3D" id="3.10.20.90">
    <property type="entry name" value="Phosphatidylinositol 3-kinase Catalytic Subunit, Chain A, domain 1"/>
    <property type="match status" value="1"/>
</dbReference>
<protein>
    <recommendedName>
        <fullName evidence="2">Ubiquitin-like domain-containing protein</fullName>
    </recommendedName>
</protein>
<dbReference type="AlphaFoldDB" id="A0A176VE61"/>
<evidence type="ECO:0000313" key="3">
    <source>
        <dbReference type="EMBL" id="OAE19184.1"/>
    </source>
</evidence>
<dbReference type="InterPro" id="IPR029071">
    <property type="entry name" value="Ubiquitin-like_domsf"/>
</dbReference>
<dbReference type="InterPro" id="IPR000626">
    <property type="entry name" value="Ubiquitin-like_dom"/>
</dbReference>
<dbReference type="PANTHER" id="PTHR47725">
    <property type="entry name" value="OS03G0364000 PROTEIN"/>
    <property type="match status" value="1"/>
</dbReference>
<keyword evidence="4" id="KW-1185">Reference proteome</keyword>
<feature type="region of interest" description="Disordered" evidence="1">
    <location>
        <begin position="274"/>
        <end position="401"/>
    </location>
</feature>
<comment type="caution">
    <text evidence="3">The sequence shown here is derived from an EMBL/GenBank/DDBJ whole genome shotgun (WGS) entry which is preliminary data.</text>
</comment>
<name>A0A176VE61_MARPO</name>
<dbReference type="CDD" id="cd17039">
    <property type="entry name" value="Ubl_ubiquitin_like"/>
    <property type="match status" value="1"/>
</dbReference>
<accession>A0A176VE61</accession>
<feature type="region of interest" description="Disordered" evidence="1">
    <location>
        <begin position="214"/>
        <end position="241"/>
    </location>
</feature>
<feature type="domain" description="Ubiquitin-like" evidence="2">
    <location>
        <begin position="135"/>
        <end position="211"/>
    </location>
</feature>
<dbReference type="PANTHER" id="PTHR47725:SF2">
    <property type="entry name" value="UBIQUITIN-LIKE DOMAIN-CONTAINING PROTEIN"/>
    <property type="match status" value="1"/>
</dbReference>
<dbReference type="PROSITE" id="PS50053">
    <property type="entry name" value="UBIQUITIN_2"/>
    <property type="match status" value="1"/>
</dbReference>
<feature type="compositionally biased region" description="Basic and acidic residues" evidence="1">
    <location>
        <begin position="288"/>
        <end position="359"/>
    </location>
</feature>
<gene>
    <name evidence="3" type="ORF">AXG93_4182s1320</name>
</gene>
<feature type="compositionally biased region" description="Basic and acidic residues" evidence="1">
    <location>
        <begin position="380"/>
        <end position="390"/>
    </location>
</feature>
<dbReference type="SUPFAM" id="SSF54236">
    <property type="entry name" value="Ubiquitin-like"/>
    <property type="match status" value="1"/>
</dbReference>
<dbReference type="SMART" id="SM00213">
    <property type="entry name" value="UBQ"/>
    <property type="match status" value="1"/>
</dbReference>
<feature type="compositionally biased region" description="Basic and acidic residues" evidence="1">
    <location>
        <begin position="227"/>
        <end position="241"/>
    </location>
</feature>
<reference evidence="3" key="1">
    <citation type="submission" date="2016-03" db="EMBL/GenBank/DDBJ databases">
        <title>Mechanisms controlling the formation of the plant cell surface in tip-growing cells are functionally conserved among land plants.</title>
        <authorList>
            <person name="Honkanen S."/>
            <person name="Jones V.A."/>
            <person name="Morieri G."/>
            <person name="Champion C."/>
            <person name="Hetherington A.J."/>
            <person name="Kelly S."/>
            <person name="Saint-Marcoux D."/>
            <person name="Proust H."/>
            <person name="Prescott H."/>
            <person name="Dolan L."/>
        </authorList>
    </citation>
    <scope>NUCLEOTIDE SEQUENCE [LARGE SCALE GENOMIC DNA]</scope>
    <source>
        <tissue evidence="3">Whole gametophyte</tissue>
    </source>
</reference>
<dbReference type="EMBL" id="LVLJ01003917">
    <property type="protein sequence ID" value="OAE19184.1"/>
    <property type="molecule type" value="Genomic_DNA"/>
</dbReference>
<evidence type="ECO:0000259" key="2">
    <source>
        <dbReference type="PROSITE" id="PS50053"/>
    </source>
</evidence>
<dbReference type="Pfam" id="PF00240">
    <property type="entry name" value="ubiquitin"/>
    <property type="match status" value="1"/>
</dbReference>
<proteinExistence type="predicted"/>
<evidence type="ECO:0000313" key="4">
    <source>
        <dbReference type="Proteomes" id="UP000077202"/>
    </source>
</evidence>
<evidence type="ECO:0000256" key="1">
    <source>
        <dbReference type="SAM" id="MobiDB-lite"/>
    </source>
</evidence>